<evidence type="ECO:0000313" key="4">
    <source>
        <dbReference type="EMBL" id="CUQ66756.1"/>
    </source>
</evidence>
<dbReference type="GO" id="GO:0035438">
    <property type="term" value="F:cyclic-di-GMP binding"/>
    <property type="evidence" value="ECO:0007669"/>
    <property type="project" value="InterPro"/>
</dbReference>
<gene>
    <name evidence="4" type="ORF">NITINOP_1781</name>
</gene>
<dbReference type="SUPFAM" id="SSF141371">
    <property type="entry name" value="PilZ domain-like"/>
    <property type="match status" value="1"/>
</dbReference>
<protein>
    <recommendedName>
        <fullName evidence="3">PilZ domain-containing protein</fullName>
    </recommendedName>
</protein>
<evidence type="ECO:0000313" key="5">
    <source>
        <dbReference type="Proteomes" id="UP000066284"/>
    </source>
</evidence>
<dbReference type="AlphaFoldDB" id="A0A0S4KWH0"/>
<dbReference type="Pfam" id="PF07238">
    <property type="entry name" value="PilZ"/>
    <property type="match status" value="1"/>
</dbReference>
<dbReference type="SMART" id="SM00028">
    <property type="entry name" value="TPR"/>
    <property type="match status" value="3"/>
</dbReference>
<evidence type="ECO:0000259" key="3">
    <source>
        <dbReference type="Pfam" id="PF07238"/>
    </source>
</evidence>
<feature type="repeat" description="TPR" evidence="1">
    <location>
        <begin position="79"/>
        <end position="112"/>
    </location>
</feature>
<keyword evidence="5" id="KW-1185">Reference proteome</keyword>
<sequence>MVQRMSASDLYRRGLVLKKAHMFHMAIEDFEQAARDPQYAPQAYIQMALCWRAVDRTDEAVSAFRQAAASPILSSEERLHVFYHLGRLLEEQGRFSESLELYGMIRKENPDFGDVALRIRRLCTGKGGSMTATRGSRSIRRATGPSWGLWVKSLLQQTGRWLDRTSQATPGGSANRPGHPRNQGRGASGLRSFAGPHDGAEADQGLKKRTVEHRRCERVPIRLPSSFAVKGRMVAGKGEVCDLSPWGCRISSAVSVPIGTDVQCCIFSGRSGDALLIEGATVRWIGPREFGLAFTKISPAVQQQLVRLCRAAA</sequence>
<organism evidence="4 5">
    <name type="scientific">Candidatus Nitrospira inopinata</name>
    <dbReference type="NCBI Taxonomy" id="1715989"/>
    <lineage>
        <taxon>Bacteria</taxon>
        <taxon>Pseudomonadati</taxon>
        <taxon>Nitrospirota</taxon>
        <taxon>Nitrospiria</taxon>
        <taxon>Nitrospirales</taxon>
        <taxon>Nitrospiraceae</taxon>
        <taxon>Nitrospira</taxon>
    </lineage>
</organism>
<dbReference type="InterPro" id="IPR011990">
    <property type="entry name" value="TPR-like_helical_dom_sf"/>
</dbReference>
<dbReference type="SUPFAM" id="SSF48452">
    <property type="entry name" value="TPR-like"/>
    <property type="match status" value="1"/>
</dbReference>
<dbReference type="PROSITE" id="PS50005">
    <property type="entry name" value="TPR"/>
    <property type="match status" value="1"/>
</dbReference>
<accession>A0A0S4KWH0</accession>
<feature type="domain" description="PilZ" evidence="3">
    <location>
        <begin position="213"/>
        <end position="310"/>
    </location>
</feature>
<reference evidence="5" key="1">
    <citation type="submission" date="2015-09" db="EMBL/GenBank/DDBJ databases">
        <authorList>
            <person name="Daims H."/>
        </authorList>
    </citation>
    <scope>NUCLEOTIDE SEQUENCE [LARGE SCALE GENOMIC DNA]</scope>
</reference>
<dbReference type="Gene3D" id="2.40.10.220">
    <property type="entry name" value="predicted glycosyltransferase like domains"/>
    <property type="match status" value="1"/>
</dbReference>
<dbReference type="RefSeq" id="WP_062484717.1">
    <property type="nucleotide sequence ID" value="NZ_LN885086.1"/>
</dbReference>
<dbReference type="EMBL" id="LN885086">
    <property type="protein sequence ID" value="CUQ66756.1"/>
    <property type="molecule type" value="Genomic_DNA"/>
</dbReference>
<dbReference type="InterPro" id="IPR009875">
    <property type="entry name" value="PilZ_domain"/>
</dbReference>
<dbReference type="OrthoDB" id="9791291at2"/>
<proteinExistence type="predicted"/>
<keyword evidence="1" id="KW-0802">TPR repeat</keyword>
<feature type="region of interest" description="Disordered" evidence="2">
    <location>
        <begin position="164"/>
        <end position="207"/>
    </location>
</feature>
<dbReference type="KEGG" id="nio:NITINOP_1781"/>
<evidence type="ECO:0000256" key="1">
    <source>
        <dbReference type="PROSITE-ProRule" id="PRU00339"/>
    </source>
</evidence>
<evidence type="ECO:0000256" key="2">
    <source>
        <dbReference type="SAM" id="MobiDB-lite"/>
    </source>
</evidence>
<dbReference type="InterPro" id="IPR019734">
    <property type="entry name" value="TPR_rpt"/>
</dbReference>
<dbReference type="Gene3D" id="1.25.40.10">
    <property type="entry name" value="Tetratricopeptide repeat domain"/>
    <property type="match status" value="1"/>
</dbReference>
<name>A0A0S4KWH0_9BACT</name>
<dbReference type="Proteomes" id="UP000066284">
    <property type="component" value="Chromosome 1"/>
</dbReference>